<dbReference type="InterPro" id="IPR000873">
    <property type="entry name" value="AMP-dep_synth/lig_dom"/>
</dbReference>
<evidence type="ECO:0000313" key="4">
    <source>
        <dbReference type="Proteomes" id="UP000319094"/>
    </source>
</evidence>
<dbReference type="OrthoDB" id="9803968at2"/>
<dbReference type="InterPro" id="IPR050237">
    <property type="entry name" value="ATP-dep_AMP-bd_enzyme"/>
</dbReference>
<feature type="domain" description="AMP-dependent synthetase/ligase" evidence="1">
    <location>
        <begin position="11"/>
        <end position="356"/>
    </location>
</feature>
<dbReference type="EMBL" id="VFON01000001">
    <property type="protein sequence ID" value="TQL42205.1"/>
    <property type="molecule type" value="Genomic_DNA"/>
</dbReference>
<dbReference type="InterPro" id="IPR020845">
    <property type="entry name" value="AMP-binding_CS"/>
</dbReference>
<accession>A0A542Y2A2</accession>
<dbReference type="SUPFAM" id="SSF56801">
    <property type="entry name" value="Acetyl-CoA synthetase-like"/>
    <property type="match status" value="1"/>
</dbReference>
<dbReference type="Pfam" id="PF00501">
    <property type="entry name" value="AMP-binding"/>
    <property type="match status" value="1"/>
</dbReference>
<dbReference type="PANTHER" id="PTHR43767">
    <property type="entry name" value="LONG-CHAIN-FATTY-ACID--COA LIGASE"/>
    <property type="match status" value="1"/>
</dbReference>
<keyword evidence="4" id="KW-1185">Reference proteome</keyword>
<evidence type="ECO:0000313" key="3">
    <source>
        <dbReference type="EMBL" id="TQL42205.1"/>
    </source>
</evidence>
<dbReference type="AlphaFoldDB" id="A0A542Y2A2"/>
<comment type="caution">
    <text evidence="3">The sequence shown here is derived from an EMBL/GenBank/DDBJ whole genome shotgun (WGS) entry which is preliminary data.</text>
</comment>
<sequence length="499" mass="53615">MQFNLSSMLSNSARRNPTNAFLVTSETRHTFAEMEARAGHAATVLARHGIRLGDRVILRLPNRIDFVPYYYGLLRLGAVVVPVNPGLSAREVDVISEEAGVRFAVVEDEDAVELPTSVVRLNLGALLAEEATCDETTPAALVDGDDTALVIFTSGTTGRPKGAELGHQQLFLTALLEGDEFGITSEDVTLGVLPLFHVYGLSGILHSATLRAQAIYLMDAYSTAAVFDAIEHHGVSVLIGVPTMYHAMVTGDRAGRDLSRARIAVSGGAPMPSETIRALDGLFPGITYLEGYGMTETCSSGTVNGGPYPFREGSIGRPLWGIELAVVDASETQLPLGPEHVGELVMRGHNVMKGYLDAPEATRETLCDGWMHTGDLAWIDDDGYVYIVGRAKELIIRGGFNVYPREVEEVLRLHDAVIDAAVVGRPDPHHGEEVVAFVVAGPDGIDAAALIAFSSERLAAFKYPREVITMDALPQGATGKIDKQRLVTLATEAWQGVRS</sequence>
<protein>
    <submittedName>
        <fullName evidence="3">Long-chain acyl-CoA synthetase</fullName>
    </submittedName>
</protein>
<dbReference type="Gene3D" id="3.40.50.12780">
    <property type="entry name" value="N-terminal domain of ligase-like"/>
    <property type="match status" value="1"/>
</dbReference>
<gene>
    <name evidence="3" type="ORF">FB468_0187</name>
</gene>
<dbReference type="GO" id="GO:0016877">
    <property type="term" value="F:ligase activity, forming carbon-sulfur bonds"/>
    <property type="evidence" value="ECO:0007669"/>
    <property type="project" value="UniProtKB-ARBA"/>
</dbReference>
<name>A0A542Y2A2_9MICO</name>
<dbReference type="PROSITE" id="PS00455">
    <property type="entry name" value="AMP_BINDING"/>
    <property type="match status" value="1"/>
</dbReference>
<dbReference type="Proteomes" id="UP000319094">
    <property type="component" value="Unassembled WGS sequence"/>
</dbReference>
<dbReference type="PANTHER" id="PTHR43767:SF12">
    <property type="entry name" value="AMP-DEPENDENT SYNTHETASE AND LIGASE"/>
    <property type="match status" value="1"/>
</dbReference>
<organism evidence="3 4">
    <name type="scientific">Leucobacter komagatae</name>
    <dbReference type="NCBI Taxonomy" id="55969"/>
    <lineage>
        <taxon>Bacteria</taxon>
        <taxon>Bacillati</taxon>
        <taxon>Actinomycetota</taxon>
        <taxon>Actinomycetes</taxon>
        <taxon>Micrococcales</taxon>
        <taxon>Microbacteriaceae</taxon>
        <taxon>Leucobacter</taxon>
    </lineage>
</organism>
<evidence type="ECO:0000259" key="1">
    <source>
        <dbReference type="Pfam" id="PF00501"/>
    </source>
</evidence>
<dbReference type="InterPro" id="IPR025110">
    <property type="entry name" value="AMP-bd_C"/>
</dbReference>
<dbReference type="RefSeq" id="WP_141885695.1">
    <property type="nucleotide sequence ID" value="NZ_BAAAUY010000023.1"/>
</dbReference>
<dbReference type="InterPro" id="IPR042099">
    <property type="entry name" value="ANL_N_sf"/>
</dbReference>
<evidence type="ECO:0000259" key="2">
    <source>
        <dbReference type="Pfam" id="PF13193"/>
    </source>
</evidence>
<proteinExistence type="predicted"/>
<feature type="domain" description="AMP-binding enzyme C-terminal" evidence="2">
    <location>
        <begin position="406"/>
        <end position="480"/>
    </location>
</feature>
<reference evidence="3 4" key="1">
    <citation type="submission" date="2019-06" db="EMBL/GenBank/DDBJ databases">
        <title>Sequencing the genomes of 1000 actinobacteria strains.</title>
        <authorList>
            <person name="Klenk H.-P."/>
        </authorList>
    </citation>
    <scope>NUCLEOTIDE SEQUENCE [LARGE SCALE GENOMIC DNA]</scope>
    <source>
        <strain evidence="3 4">DSM 8803</strain>
    </source>
</reference>
<dbReference type="Gene3D" id="3.30.300.30">
    <property type="match status" value="1"/>
</dbReference>
<dbReference type="InterPro" id="IPR045851">
    <property type="entry name" value="AMP-bd_C_sf"/>
</dbReference>
<dbReference type="Pfam" id="PF13193">
    <property type="entry name" value="AMP-binding_C"/>
    <property type="match status" value="1"/>
</dbReference>